<sequence>VRETPMKCRFRLILASVHCLDPASHRCFTDHIRRFSDLSLVENLLPNSLSITSGTRITFCDSPTIRRFCQFIIANSSSCFSFKF</sequence>
<dbReference type="Proteomes" id="UP000823775">
    <property type="component" value="Unassembled WGS sequence"/>
</dbReference>
<name>A0ABS8WME4_DATST</name>
<proteinExistence type="predicted"/>
<accession>A0ABS8WME4</accession>
<gene>
    <name evidence="1" type="ORF">HAX54_046853</name>
</gene>
<evidence type="ECO:0000313" key="2">
    <source>
        <dbReference type="Proteomes" id="UP000823775"/>
    </source>
</evidence>
<organism evidence="1 2">
    <name type="scientific">Datura stramonium</name>
    <name type="common">Jimsonweed</name>
    <name type="synonym">Common thornapple</name>
    <dbReference type="NCBI Taxonomy" id="4076"/>
    <lineage>
        <taxon>Eukaryota</taxon>
        <taxon>Viridiplantae</taxon>
        <taxon>Streptophyta</taxon>
        <taxon>Embryophyta</taxon>
        <taxon>Tracheophyta</taxon>
        <taxon>Spermatophyta</taxon>
        <taxon>Magnoliopsida</taxon>
        <taxon>eudicotyledons</taxon>
        <taxon>Gunneridae</taxon>
        <taxon>Pentapetalae</taxon>
        <taxon>asterids</taxon>
        <taxon>lamiids</taxon>
        <taxon>Solanales</taxon>
        <taxon>Solanaceae</taxon>
        <taxon>Solanoideae</taxon>
        <taxon>Datureae</taxon>
        <taxon>Datura</taxon>
    </lineage>
</organism>
<protein>
    <submittedName>
        <fullName evidence="1">Uncharacterized protein</fullName>
    </submittedName>
</protein>
<evidence type="ECO:0000313" key="1">
    <source>
        <dbReference type="EMBL" id="MCE3050299.1"/>
    </source>
</evidence>
<dbReference type="EMBL" id="JACEIK010007457">
    <property type="protein sequence ID" value="MCE3050299.1"/>
    <property type="molecule type" value="Genomic_DNA"/>
</dbReference>
<reference evidence="1 2" key="1">
    <citation type="journal article" date="2021" name="BMC Genomics">
        <title>Datura genome reveals duplications of psychoactive alkaloid biosynthetic genes and high mutation rate following tissue culture.</title>
        <authorList>
            <person name="Rajewski A."/>
            <person name="Carter-House D."/>
            <person name="Stajich J."/>
            <person name="Litt A."/>
        </authorList>
    </citation>
    <scope>NUCLEOTIDE SEQUENCE [LARGE SCALE GENOMIC DNA]</scope>
    <source>
        <strain evidence="1">AR-01</strain>
    </source>
</reference>
<keyword evidence="2" id="KW-1185">Reference proteome</keyword>
<feature type="non-terminal residue" evidence="1">
    <location>
        <position position="1"/>
    </location>
</feature>
<comment type="caution">
    <text evidence="1">The sequence shown here is derived from an EMBL/GenBank/DDBJ whole genome shotgun (WGS) entry which is preliminary data.</text>
</comment>